<reference evidence="2" key="1">
    <citation type="submission" date="2021-02" db="EMBL/GenBank/DDBJ databases">
        <authorList>
            <person name="Nowell W R."/>
        </authorList>
    </citation>
    <scope>NUCLEOTIDE SEQUENCE</scope>
</reference>
<dbReference type="AlphaFoldDB" id="A0A816WT63"/>
<dbReference type="EMBL" id="CAJNRE010015558">
    <property type="protein sequence ID" value="CAF2138368.1"/>
    <property type="molecule type" value="Genomic_DNA"/>
</dbReference>
<accession>A0A816WT63</accession>
<dbReference type="Proteomes" id="UP000663824">
    <property type="component" value="Unassembled WGS sequence"/>
</dbReference>
<proteinExistence type="predicted"/>
<evidence type="ECO:0000256" key="1">
    <source>
        <dbReference type="SAM" id="MobiDB-lite"/>
    </source>
</evidence>
<protein>
    <submittedName>
        <fullName evidence="2">Uncharacterized protein</fullName>
    </submittedName>
</protein>
<comment type="caution">
    <text evidence="2">The sequence shown here is derived from an EMBL/GenBank/DDBJ whole genome shotgun (WGS) entry which is preliminary data.</text>
</comment>
<gene>
    <name evidence="2" type="ORF">MBJ925_LOCUS29017</name>
</gene>
<sequence>MDINASIPASEINKSSNEDELLASSIHPSEDPSTVPKFVQHLMPCDAIVTMHSWSNLAKCMKFIQKYGRLKNHSFTWMRRTLHSLSLSARPQQVNDILNGYADLYQLELHIIRFVDDCTIHKRDIRSYGGTSSRIKQKRRCRKIAYIMYDFEKLLFAPWYATHKNGKLQTCFANNDENIMDNIVGLIEHRNFEILQNPTPSVADITDKDEATVYAEPSQTVDKSSNLGLSKSSAMNFTYCADDRTFQNEAVLRTAMADEDNAQYITRPVPESVSHCQVEEIFTNQNYLLSNDLNSSTGTTSVGKVSGDTDCLMILRPDDRPLMEEFGDAKSMETNDQQHIANDNVRGEEWLSKNVSINTAQSKIRYPNVVTSSSKNIINATSICSFPSTTQPTTINEPRPLSMDSLMQRYGLPKVTKNPKRHRHVRMLTDLLRNKCPLIQAGQGTQQRIYPEIEVPSNDDVELFVRIRATTEDQQPHPDQTVAPENAVVNWKLMTDLNERTCLQCDPGSFDARTGSVYLKISNAERRLRRKTIKIRLLKCKRIGLSIEEDVQSEDLRICRIEFQLCTQDTSGQYQLVSQPSYTAIIKLQDGDVTIDPEEVEPKQLCELGGEKISVPLSVACHKKDFRIELNEIELKRKDFTMAQKNLLLISPPKDKDIEELHLVIMKTEYIEETAAKEEHELYDGYLQYVTHGQSSSNFAEQMDSHNQLDSVLSLPENHNVSFGNTENFADEPIGVYSTSHLLDAAIFILSNGTCQNADIPRDSQYPVQFLNEVFDHLATLKSTPQGFYRELITAYVEMYKIDLHLIALDTNNKYIIIGKNELFDSNEVPIDQKNHAFIYCDLENDIYNPWFYRNISNGENRTVFTKDDELIWQSIATRIGRKNEENNTIQMGGHFSVPSNDLSNTVSENNLPPENHSMILDQQPSVRIEANVCVERILQQLWDITQAATPLLSRTVLQANIPELNTVHLNQSSFQEVYQMIHDRLLFISIIFQEISKTALSTNDNTIVPSIATGNNNEQTNTLQLADTNNVEQINQNVSNIAPFSETHLTSTTHIAQTASLPTPASFQYNAPPIKTQPKQDWHYRSMKDLGRTGFPIIAGVGPQRTLISVKVPPQMNDKMYLGIKIVTYNDREHRSKVPVPKGTTVDVTDFSKDNNLNRLQFFQCNQTDYFDPNNRYVYSDITADEHQAERKE</sequence>
<evidence type="ECO:0000313" key="3">
    <source>
        <dbReference type="Proteomes" id="UP000663824"/>
    </source>
</evidence>
<evidence type="ECO:0000313" key="2">
    <source>
        <dbReference type="EMBL" id="CAF2138368.1"/>
    </source>
</evidence>
<name>A0A816WT63_9BILA</name>
<organism evidence="2 3">
    <name type="scientific">Rotaria magnacalcarata</name>
    <dbReference type="NCBI Taxonomy" id="392030"/>
    <lineage>
        <taxon>Eukaryota</taxon>
        <taxon>Metazoa</taxon>
        <taxon>Spiralia</taxon>
        <taxon>Gnathifera</taxon>
        <taxon>Rotifera</taxon>
        <taxon>Eurotatoria</taxon>
        <taxon>Bdelloidea</taxon>
        <taxon>Philodinida</taxon>
        <taxon>Philodinidae</taxon>
        <taxon>Rotaria</taxon>
    </lineage>
</organism>
<feature type="region of interest" description="Disordered" evidence="1">
    <location>
        <begin position="1"/>
        <end position="31"/>
    </location>
</feature>